<evidence type="ECO:0000313" key="4">
    <source>
        <dbReference type="EMBL" id="ERJ92637.1"/>
    </source>
</evidence>
<evidence type="ECO:0000256" key="3">
    <source>
        <dbReference type="ARBA" id="ARBA00023065"/>
    </source>
</evidence>
<dbReference type="InterPro" id="IPR036079">
    <property type="entry name" value="ATPase_csu/dsu_sf"/>
</dbReference>
<evidence type="ECO:0000256" key="2">
    <source>
        <dbReference type="ARBA" id="ARBA00022448"/>
    </source>
</evidence>
<dbReference type="InterPro" id="IPR035067">
    <property type="entry name" value="V-type_ATPase_csu/dsu"/>
</dbReference>
<dbReference type="Gene3D" id="1.20.1690.10">
    <property type="entry name" value="V-type ATP synthase subunit C domain"/>
    <property type="match status" value="2"/>
</dbReference>
<comment type="similarity">
    <text evidence="1">Belongs to the V-ATPase V0D/AC39 subunit family.</text>
</comment>
<keyword evidence="3" id="KW-0406">Ion transport</keyword>
<evidence type="ECO:0008006" key="6">
    <source>
        <dbReference type="Google" id="ProtNLM"/>
    </source>
</evidence>
<comment type="caution">
    <text evidence="4">The sequence shown here is derived from an EMBL/GenBank/DDBJ whole genome shotgun (WGS) entry which is preliminary data.</text>
</comment>
<proteinExistence type="inferred from homology"/>
<organism evidence="4 5">
    <name type="scientific">Treponema lecithinolyticum ATCC 700332</name>
    <dbReference type="NCBI Taxonomy" id="1321815"/>
    <lineage>
        <taxon>Bacteria</taxon>
        <taxon>Pseudomonadati</taxon>
        <taxon>Spirochaetota</taxon>
        <taxon>Spirochaetia</taxon>
        <taxon>Spirochaetales</taxon>
        <taxon>Treponemataceae</taxon>
        <taxon>Treponema</taxon>
    </lineage>
</organism>
<dbReference type="InterPro" id="IPR044911">
    <property type="entry name" value="V-type_ATPase_csu/dsu_dom_3"/>
</dbReference>
<evidence type="ECO:0000313" key="5">
    <source>
        <dbReference type="Proteomes" id="UP000016649"/>
    </source>
</evidence>
<accession>A0ABN0NY92</accession>
<reference evidence="4 5" key="1">
    <citation type="submission" date="2013-08" db="EMBL/GenBank/DDBJ databases">
        <authorList>
            <person name="Weinstock G."/>
            <person name="Sodergren E."/>
            <person name="Wylie T."/>
            <person name="Fulton L."/>
            <person name="Fulton R."/>
            <person name="Fronick C."/>
            <person name="O'Laughlin M."/>
            <person name="Godfrey J."/>
            <person name="Miner T."/>
            <person name="Herter B."/>
            <person name="Appelbaum E."/>
            <person name="Cordes M."/>
            <person name="Lek S."/>
            <person name="Wollam A."/>
            <person name="Pepin K.H."/>
            <person name="Palsikar V.B."/>
            <person name="Mitreva M."/>
            <person name="Wilson R.K."/>
        </authorList>
    </citation>
    <scope>NUCLEOTIDE SEQUENCE [LARGE SCALE GENOMIC DNA]</scope>
    <source>
        <strain evidence="4 5">ATCC 700332</strain>
    </source>
</reference>
<sequence length="331" mass="38119">MDSSSASAYVYAKACGMLAKSFIGARKDKLFEVSALADLWTLLFNCEVPLVPEALLAKQIEEKAEKTFVSDFIGLLNCYNEPDSVLVQLVRCYDYNNIKDIGAALCEGKKTLPAIVDIGRFSMLDYKQWPSVAAITRDSSIAWYNKAPSWDTQSEMDMKLDIQYVRELWDAVCRLPRSERQPVEKLLGEYIVLQNCIWAIRLKVYYNMQKEDIIQCLAGEKDNADKNDRLAGEAVRILDKETDTWADWENWHYAKLLNAHEEGSVWNIDPRWMQQASDVYLNGWALRLFHQYPFTANVLVTWFKIKEHELNCIRTAAEGLRLNVQQDAYAK</sequence>
<dbReference type="SUPFAM" id="SSF103486">
    <property type="entry name" value="V-type ATP synthase subunit C"/>
    <property type="match status" value="1"/>
</dbReference>
<keyword evidence="5" id="KW-1185">Reference proteome</keyword>
<protein>
    <recommendedName>
        <fullName evidence="6">ATP synthase, subunit C</fullName>
    </recommendedName>
</protein>
<dbReference type="Proteomes" id="UP000016649">
    <property type="component" value="Unassembled WGS sequence"/>
</dbReference>
<name>A0ABN0NY92_TRELE</name>
<dbReference type="RefSeq" id="WP_021687600.1">
    <property type="nucleotide sequence ID" value="NZ_KI260567.1"/>
</dbReference>
<dbReference type="InterPro" id="IPR002843">
    <property type="entry name" value="ATPase_V0-cplx_csu/dsu"/>
</dbReference>
<dbReference type="Gene3D" id="1.10.132.50">
    <property type="entry name" value="ATP synthase (C/AC39) subunit, domain 3"/>
    <property type="match status" value="1"/>
</dbReference>
<evidence type="ECO:0000256" key="1">
    <source>
        <dbReference type="ARBA" id="ARBA00006709"/>
    </source>
</evidence>
<keyword evidence="2" id="KW-0813">Transport</keyword>
<dbReference type="EMBL" id="AWVH01000033">
    <property type="protein sequence ID" value="ERJ92637.1"/>
    <property type="molecule type" value="Genomic_DNA"/>
</dbReference>
<dbReference type="Pfam" id="PF01992">
    <property type="entry name" value="vATP-synt_AC39"/>
    <property type="match status" value="1"/>
</dbReference>
<gene>
    <name evidence="4" type="ORF">HMPREF9193_01395</name>
</gene>